<evidence type="ECO:0000256" key="2">
    <source>
        <dbReference type="ARBA" id="ARBA00022692"/>
    </source>
</evidence>
<evidence type="ECO:0000256" key="5">
    <source>
        <dbReference type="SAM" id="Phobius"/>
    </source>
</evidence>
<dbReference type="Proteomes" id="UP000590460">
    <property type="component" value="Unassembled WGS sequence"/>
</dbReference>
<dbReference type="Pfam" id="PF01988">
    <property type="entry name" value="VIT1"/>
    <property type="match status" value="1"/>
</dbReference>
<reference evidence="6 7" key="1">
    <citation type="submission" date="2020-04" db="EMBL/GenBank/DDBJ databases">
        <title>MicrobeNet Type strains.</title>
        <authorList>
            <person name="Nicholson A.C."/>
        </authorList>
    </citation>
    <scope>NUCLEOTIDE SEQUENCE [LARGE SCALE GENOMIC DNA]</scope>
    <source>
        <strain evidence="6 7">CCUG 54536</strain>
    </source>
</reference>
<accession>A0A846ZHA9</accession>
<name>A0A846ZHA9_9LACO</name>
<dbReference type="InterPro" id="IPR008217">
    <property type="entry name" value="Ccc1_fam"/>
</dbReference>
<dbReference type="EMBL" id="JAAXPO010000006">
    <property type="protein sequence ID" value="NKZ18751.1"/>
    <property type="molecule type" value="Genomic_DNA"/>
</dbReference>
<feature type="transmembrane region" description="Helical" evidence="5">
    <location>
        <begin position="174"/>
        <end position="192"/>
    </location>
</feature>
<dbReference type="GO" id="GO:0005384">
    <property type="term" value="F:manganese ion transmembrane transporter activity"/>
    <property type="evidence" value="ECO:0007669"/>
    <property type="project" value="InterPro"/>
</dbReference>
<gene>
    <name evidence="6" type="ORF">HF966_06125</name>
</gene>
<feature type="transmembrane region" description="Helical" evidence="5">
    <location>
        <begin position="204"/>
        <end position="222"/>
    </location>
</feature>
<dbReference type="CDD" id="cd02432">
    <property type="entry name" value="Nodulin-21_like_1"/>
    <property type="match status" value="1"/>
</dbReference>
<sequence length="226" mass="23847">MAKQKLTLSEKLNIIRAGVLGANDGIIGGAGVILGVTGATTNNTVIFVAGIAEMFAVAFSMASGEFVSVSSQKDTEKAVVTQAKTLLATQPAVIHDEIAAHYEARGAEPKLAARVADDLMVKDALGHYVQIKYGFIVEKYLSPAHALISSFIASVSGGIWPLLAVVVLPEGWKVVGTVVATLWALFLTGWLSAWSGHAPKTPAILRNVITGLITMAFTYWIGTLLK</sequence>
<feature type="transmembrane region" description="Helical" evidence="5">
    <location>
        <begin position="20"/>
        <end position="39"/>
    </location>
</feature>
<evidence type="ECO:0000256" key="4">
    <source>
        <dbReference type="ARBA" id="ARBA00023136"/>
    </source>
</evidence>
<keyword evidence="3 5" id="KW-1133">Transmembrane helix</keyword>
<evidence type="ECO:0000256" key="3">
    <source>
        <dbReference type="ARBA" id="ARBA00022989"/>
    </source>
</evidence>
<comment type="caution">
    <text evidence="6">The sequence shown here is derived from an EMBL/GenBank/DDBJ whole genome shotgun (WGS) entry which is preliminary data.</text>
</comment>
<dbReference type="GO" id="GO:0030026">
    <property type="term" value="P:intracellular manganese ion homeostasis"/>
    <property type="evidence" value="ECO:0007669"/>
    <property type="project" value="InterPro"/>
</dbReference>
<dbReference type="GO" id="GO:0012505">
    <property type="term" value="C:endomembrane system"/>
    <property type="evidence" value="ECO:0007669"/>
    <property type="project" value="UniProtKB-SubCell"/>
</dbReference>
<feature type="transmembrane region" description="Helical" evidence="5">
    <location>
        <begin position="146"/>
        <end position="168"/>
    </location>
</feature>
<comment type="subcellular location">
    <subcellularLocation>
        <location evidence="1">Endomembrane system</location>
        <topology evidence="1">Multi-pass membrane protein</topology>
    </subcellularLocation>
</comment>
<keyword evidence="2 5" id="KW-0812">Transmembrane</keyword>
<dbReference type="AlphaFoldDB" id="A0A846ZHA9"/>
<keyword evidence="4 5" id="KW-0472">Membrane</keyword>
<dbReference type="RefSeq" id="WP_168677140.1">
    <property type="nucleotide sequence ID" value="NZ_BPKV01000006.1"/>
</dbReference>
<dbReference type="PANTHER" id="PTHR31851">
    <property type="entry name" value="FE(2+)/MN(2+) TRANSPORTER PCL1"/>
    <property type="match status" value="1"/>
</dbReference>
<feature type="transmembrane region" description="Helical" evidence="5">
    <location>
        <begin position="45"/>
        <end position="67"/>
    </location>
</feature>
<evidence type="ECO:0000313" key="6">
    <source>
        <dbReference type="EMBL" id="NKZ18751.1"/>
    </source>
</evidence>
<evidence type="ECO:0000256" key="1">
    <source>
        <dbReference type="ARBA" id="ARBA00004127"/>
    </source>
</evidence>
<organism evidence="6 7">
    <name type="scientific">Leuconostoc holzapfelii</name>
    <dbReference type="NCBI Taxonomy" id="434464"/>
    <lineage>
        <taxon>Bacteria</taxon>
        <taxon>Bacillati</taxon>
        <taxon>Bacillota</taxon>
        <taxon>Bacilli</taxon>
        <taxon>Lactobacillales</taxon>
        <taxon>Lactobacillaceae</taxon>
        <taxon>Leuconostoc</taxon>
    </lineage>
</organism>
<protein>
    <submittedName>
        <fullName evidence="6">VIT family protein</fullName>
    </submittedName>
</protein>
<evidence type="ECO:0000313" key="7">
    <source>
        <dbReference type="Proteomes" id="UP000590460"/>
    </source>
</evidence>
<proteinExistence type="predicted"/>